<dbReference type="RefSeq" id="WP_256382014.1">
    <property type="nucleotide sequence ID" value="NZ_CP101700.1"/>
</dbReference>
<dbReference type="InterPro" id="IPR057378">
    <property type="entry name" value="Pre_tape_measure"/>
</dbReference>
<dbReference type="Pfam" id="PF23789">
    <property type="entry name" value="Pre_tape_measure"/>
    <property type="match status" value="1"/>
</dbReference>
<sequence length="135" mass="14747">MSLLDLVVPSRKVTITQAVGDRPEVVLEVFGLTTEDIIHLVDSHSKVLAAIFLRNAKEELKSLENSKEIMLEFPAFGAACIAAGCKQREAAEHVQNLPVLTQVELLSAVFALTFPEGLKKSLEKLAPTVVQLLKK</sequence>
<proteinExistence type="predicted"/>
<protein>
    <submittedName>
        <fullName evidence="1">Uncharacterized protein</fullName>
    </submittedName>
</protein>
<reference evidence="1" key="1">
    <citation type="submission" date="2022-07" db="EMBL/GenBank/DDBJ databases">
        <title>Complete genome of MD9.</title>
        <authorList>
            <person name="Cao G."/>
        </authorList>
    </citation>
    <scope>NUCLEOTIDE SEQUENCE</scope>
    <source>
        <strain evidence="1">MD9</strain>
    </source>
</reference>
<dbReference type="AlphaFoldDB" id="A0AAJ5IPQ5"/>
<gene>
    <name evidence="1" type="ORF">NOV18_08750</name>
</gene>
<dbReference type="Proteomes" id="UP001058744">
    <property type="component" value="Chromosome"/>
</dbReference>
<accession>A0AAJ5IPQ5</accession>
<organism evidence="1 2">
    <name type="scientific">Pseudomonas asiatica</name>
    <dbReference type="NCBI Taxonomy" id="2219225"/>
    <lineage>
        <taxon>Bacteria</taxon>
        <taxon>Pseudomonadati</taxon>
        <taxon>Pseudomonadota</taxon>
        <taxon>Gammaproteobacteria</taxon>
        <taxon>Pseudomonadales</taxon>
        <taxon>Pseudomonadaceae</taxon>
        <taxon>Pseudomonas</taxon>
    </lineage>
</organism>
<name>A0AAJ5IPQ5_9PSED</name>
<evidence type="ECO:0000313" key="1">
    <source>
        <dbReference type="EMBL" id="UUC20553.1"/>
    </source>
</evidence>
<evidence type="ECO:0000313" key="2">
    <source>
        <dbReference type="Proteomes" id="UP001058744"/>
    </source>
</evidence>
<dbReference type="EMBL" id="CP101700">
    <property type="protein sequence ID" value="UUC20553.1"/>
    <property type="molecule type" value="Genomic_DNA"/>
</dbReference>